<reference evidence="1 2" key="1">
    <citation type="journal article" date="2013" name="Nature">
        <title>Insights into bilaterian evolution from three spiralian genomes.</title>
        <authorList>
            <person name="Simakov O."/>
            <person name="Marletaz F."/>
            <person name="Cho S.J."/>
            <person name="Edsinger-Gonzales E."/>
            <person name="Havlak P."/>
            <person name="Hellsten U."/>
            <person name="Kuo D.H."/>
            <person name="Larsson T."/>
            <person name="Lv J."/>
            <person name="Arendt D."/>
            <person name="Savage R."/>
            <person name="Osoegawa K."/>
            <person name="de Jong P."/>
            <person name="Grimwood J."/>
            <person name="Chapman J.A."/>
            <person name="Shapiro H."/>
            <person name="Aerts A."/>
            <person name="Otillar R.P."/>
            <person name="Terry A.Y."/>
            <person name="Boore J.L."/>
            <person name="Grigoriev I.V."/>
            <person name="Lindberg D.R."/>
            <person name="Seaver E.C."/>
            <person name="Weisblat D.A."/>
            <person name="Putnam N.H."/>
            <person name="Rokhsar D.S."/>
        </authorList>
    </citation>
    <scope>NUCLEOTIDE SEQUENCE [LARGE SCALE GENOMIC DNA]</scope>
</reference>
<accession>V4A4D3</accession>
<evidence type="ECO:0000313" key="1">
    <source>
        <dbReference type="EMBL" id="ESO91557.1"/>
    </source>
</evidence>
<dbReference type="HOGENOM" id="CLU_462554_0_0_1"/>
<organism evidence="1 2">
    <name type="scientific">Lottia gigantea</name>
    <name type="common">Giant owl limpet</name>
    <dbReference type="NCBI Taxonomy" id="225164"/>
    <lineage>
        <taxon>Eukaryota</taxon>
        <taxon>Metazoa</taxon>
        <taxon>Spiralia</taxon>
        <taxon>Lophotrochozoa</taxon>
        <taxon>Mollusca</taxon>
        <taxon>Gastropoda</taxon>
        <taxon>Patellogastropoda</taxon>
        <taxon>Lottioidea</taxon>
        <taxon>Lottiidae</taxon>
        <taxon>Lottia</taxon>
    </lineage>
</organism>
<sequence>MASAEGDRLNGLRILTAKFPKENPDLAPIVNLMFIPPKVLHEFILLLNIKDDMGATRDYQGLGNHFGLDMFEVLNIERCPYPNATAVLYEGVKKGKSYLDLLVFLVENDVDRLDLLLKAWPATLRAYQDYEMSQVQSHYPGQRHYPGQGQVRGQLQNTTQLVPTQASWNCSSSEVSSDQCSLSQNDLNYAESVFSNIENNHYPSTILSDENTVERVSDWINGTAQQSSSRNTRVQGHRQPVEITDSIELSVLNISPQPRLNIQTNRGTSNTDPEVVSNTRDLTLEDEGYVDGNQTFSKSIEADSRNPNIVAVTVHREDTDTPLPISNTLDETDSQGFYPPSLIPSSYHIDERPGMNQINEEESVTQSFIPPSFVSGTMTSDLQPDAEIILGGEANYYSRPLPSISEKGRPIRVLVTAVSDELTSSIVQNLVRDLSKHDIGYVAYLREELKINPPPSREELSSIRLQHKTWLKQIFTQCDCVIMVATEHYLDYVKPKFNLKDFLHRNNETNQHHREAQKQIYSMVEKRFSKKGAASKELIPVLINGSKQSDVPDWIRNRCLLFKYDNEPKSVFSHSTLYQFLTSQVGVNPV</sequence>
<evidence type="ECO:0008006" key="3">
    <source>
        <dbReference type="Google" id="ProtNLM"/>
    </source>
</evidence>
<dbReference type="AlphaFoldDB" id="V4A4D3"/>
<dbReference type="RefSeq" id="XP_009057627.1">
    <property type="nucleotide sequence ID" value="XM_009059379.1"/>
</dbReference>
<evidence type="ECO:0000313" key="2">
    <source>
        <dbReference type="Proteomes" id="UP000030746"/>
    </source>
</evidence>
<name>V4A4D3_LOTGI</name>
<dbReference type="Proteomes" id="UP000030746">
    <property type="component" value="Unassembled WGS sequence"/>
</dbReference>
<dbReference type="CTD" id="20239373"/>
<dbReference type="GeneID" id="20239373"/>
<gene>
    <name evidence="1" type="ORF">LOTGIDRAFT_163281</name>
</gene>
<dbReference type="EMBL" id="KB202237">
    <property type="protein sequence ID" value="ESO91557.1"/>
    <property type="molecule type" value="Genomic_DNA"/>
</dbReference>
<proteinExistence type="predicted"/>
<dbReference type="KEGG" id="lgi:LOTGIDRAFT_163281"/>
<keyword evidence="2" id="KW-1185">Reference proteome</keyword>
<protein>
    <recommendedName>
        <fullName evidence="3">SEFIR domain-containing protein</fullName>
    </recommendedName>
</protein>